<feature type="region of interest" description="Disordered" evidence="1">
    <location>
        <begin position="67"/>
        <end position="100"/>
    </location>
</feature>
<dbReference type="AlphaFoldDB" id="A0A0F9KBZ8"/>
<reference evidence="2" key="1">
    <citation type="journal article" date="2015" name="Nature">
        <title>Complex archaea that bridge the gap between prokaryotes and eukaryotes.</title>
        <authorList>
            <person name="Spang A."/>
            <person name="Saw J.H."/>
            <person name="Jorgensen S.L."/>
            <person name="Zaremba-Niedzwiedzka K."/>
            <person name="Martijn J."/>
            <person name="Lind A.E."/>
            <person name="van Eijk R."/>
            <person name="Schleper C."/>
            <person name="Guy L."/>
            <person name="Ettema T.J."/>
        </authorList>
    </citation>
    <scope>NUCLEOTIDE SEQUENCE</scope>
</reference>
<feature type="compositionally biased region" description="Basic residues" evidence="1">
    <location>
        <begin position="91"/>
        <end position="100"/>
    </location>
</feature>
<comment type="caution">
    <text evidence="2">The sequence shown here is derived from an EMBL/GenBank/DDBJ whole genome shotgun (WGS) entry which is preliminary data.</text>
</comment>
<dbReference type="EMBL" id="LAZR01008329">
    <property type="protein sequence ID" value="KKM79468.1"/>
    <property type="molecule type" value="Genomic_DNA"/>
</dbReference>
<evidence type="ECO:0000256" key="1">
    <source>
        <dbReference type="SAM" id="MobiDB-lite"/>
    </source>
</evidence>
<sequence length="100" mass="11089">MGLKFSYLEGSKMANEPFIAKQRLYVNADESEIVPEDSPAAAFLLAGEGCEVPEAAVERYGLRPKLRAKIAPEEAPTEEPLPAEPEEPPKPKRRRRARKG</sequence>
<gene>
    <name evidence="2" type="ORF">LCGC14_1349600</name>
</gene>
<proteinExistence type="predicted"/>
<organism evidence="2">
    <name type="scientific">marine sediment metagenome</name>
    <dbReference type="NCBI Taxonomy" id="412755"/>
    <lineage>
        <taxon>unclassified sequences</taxon>
        <taxon>metagenomes</taxon>
        <taxon>ecological metagenomes</taxon>
    </lineage>
</organism>
<evidence type="ECO:0000313" key="2">
    <source>
        <dbReference type="EMBL" id="KKM79468.1"/>
    </source>
</evidence>
<name>A0A0F9KBZ8_9ZZZZ</name>
<accession>A0A0F9KBZ8</accession>
<protein>
    <submittedName>
        <fullName evidence="2">Uncharacterized protein</fullName>
    </submittedName>
</protein>